<protein>
    <recommendedName>
        <fullName evidence="3">Lecithin:cholesterol acyltransferase</fullName>
    </recommendedName>
</protein>
<reference evidence="1" key="1">
    <citation type="journal article" date="2014" name="Int. J. Syst. Evol. Microbiol.">
        <title>Complete genome sequence of Corynebacterium casei LMG S-19264T (=DSM 44701T), isolated from a smear-ripened cheese.</title>
        <authorList>
            <consortium name="US DOE Joint Genome Institute (JGI-PGF)"/>
            <person name="Walter F."/>
            <person name="Albersmeier A."/>
            <person name="Kalinowski J."/>
            <person name="Ruckert C."/>
        </authorList>
    </citation>
    <scope>NUCLEOTIDE SEQUENCE</scope>
    <source>
        <strain evidence="1">JCM 3035</strain>
    </source>
</reference>
<dbReference type="GO" id="GO:0006629">
    <property type="term" value="P:lipid metabolic process"/>
    <property type="evidence" value="ECO:0007669"/>
    <property type="project" value="InterPro"/>
</dbReference>
<sequence length="337" mass="35302">MIVVAHSMGGLVARYWLGPLGGAVDCAALITLGTPHRGAPKALSVLANGLKVGPKRLAGLTEVLRQWPSAYELLPRYPAVAQLGSAERLRPYELGEGATVDASFVSRAKAAFGVHQDIEAAWTELSGSPNCPELTAVFGRGHATLQQALLSPSGLSVTKGAPGWLPNPDWLGDGTVPAISAIPIEQQDMRARRAVAERHMVLASSSVVVDILAEYAGESLESVRGDKPDRPWLGLDLDDTALSGDPVAVGVVLHGAQADERTQVRIRVRARDGQEKAGAPWLPCARSGDNQWQAQLLPPGAGAYSVEVAATGVPTVDRLRAEDVLGVVEAGYEGAGS</sequence>
<comment type="caution">
    <text evidence="1">The sequence shown here is derived from an EMBL/GenBank/DDBJ whole genome shotgun (WGS) entry which is preliminary data.</text>
</comment>
<dbReference type="Gene3D" id="3.40.50.1820">
    <property type="entry name" value="alpha/beta hydrolase"/>
    <property type="match status" value="1"/>
</dbReference>
<dbReference type="SUPFAM" id="SSF53474">
    <property type="entry name" value="alpha/beta-Hydrolases"/>
    <property type="match status" value="1"/>
</dbReference>
<reference evidence="1" key="2">
    <citation type="submission" date="2020-09" db="EMBL/GenBank/DDBJ databases">
        <authorList>
            <person name="Sun Q."/>
            <person name="Ohkuma M."/>
        </authorList>
    </citation>
    <scope>NUCLEOTIDE SEQUENCE</scope>
    <source>
        <strain evidence="1">JCM 3035</strain>
    </source>
</reference>
<dbReference type="InterPro" id="IPR029058">
    <property type="entry name" value="AB_hydrolase_fold"/>
</dbReference>
<evidence type="ECO:0008006" key="3">
    <source>
        <dbReference type="Google" id="ProtNLM"/>
    </source>
</evidence>
<dbReference type="EMBL" id="BMPQ01000049">
    <property type="protein sequence ID" value="GGL14337.1"/>
    <property type="molecule type" value="Genomic_DNA"/>
</dbReference>
<accession>A0A917VTZ3</accession>
<dbReference type="GO" id="GO:0008374">
    <property type="term" value="F:O-acyltransferase activity"/>
    <property type="evidence" value="ECO:0007669"/>
    <property type="project" value="InterPro"/>
</dbReference>
<dbReference type="InterPro" id="IPR003386">
    <property type="entry name" value="LACT/PDAT_acylTrfase"/>
</dbReference>
<name>A0A917VTZ3_9ACTN</name>
<dbReference type="AlphaFoldDB" id="A0A917VTZ3"/>
<evidence type="ECO:0000313" key="1">
    <source>
        <dbReference type="EMBL" id="GGL14337.1"/>
    </source>
</evidence>
<keyword evidence="2" id="KW-1185">Reference proteome</keyword>
<gene>
    <name evidence="1" type="ORF">GCM10010094_88970</name>
</gene>
<dbReference type="Pfam" id="PF02450">
    <property type="entry name" value="LCAT"/>
    <property type="match status" value="1"/>
</dbReference>
<proteinExistence type="predicted"/>
<organism evidence="1 2">
    <name type="scientific">Streptomyces flaveus</name>
    <dbReference type="NCBI Taxonomy" id="66370"/>
    <lineage>
        <taxon>Bacteria</taxon>
        <taxon>Bacillati</taxon>
        <taxon>Actinomycetota</taxon>
        <taxon>Actinomycetes</taxon>
        <taxon>Kitasatosporales</taxon>
        <taxon>Streptomycetaceae</taxon>
        <taxon>Streptomyces</taxon>
        <taxon>Streptomyces aurantiacus group</taxon>
    </lineage>
</organism>
<dbReference type="Proteomes" id="UP000637788">
    <property type="component" value="Unassembled WGS sequence"/>
</dbReference>
<evidence type="ECO:0000313" key="2">
    <source>
        <dbReference type="Proteomes" id="UP000637788"/>
    </source>
</evidence>